<dbReference type="Gene3D" id="3.30.2090.10">
    <property type="entry name" value="Multidrug efflux transporter AcrB TolC docking domain, DN and DC subdomains"/>
    <property type="match status" value="2"/>
</dbReference>
<name>A0A3B0V8C3_9ZZZZ</name>
<feature type="transmembrane region" description="Helical" evidence="1">
    <location>
        <begin position="883"/>
        <end position="903"/>
    </location>
</feature>
<evidence type="ECO:0000259" key="2">
    <source>
        <dbReference type="PROSITE" id="PS50156"/>
    </source>
</evidence>
<dbReference type="SUPFAM" id="SSF82866">
    <property type="entry name" value="Multidrug efflux transporter AcrB transmembrane domain"/>
    <property type="match status" value="2"/>
</dbReference>
<dbReference type="PRINTS" id="PR00702">
    <property type="entry name" value="ACRIFLAVINRP"/>
</dbReference>
<dbReference type="InterPro" id="IPR000731">
    <property type="entry name" value="SSD"/>
</dbReference>
<dbReference type="SUPFAM" id="SSF82693">
    <property type="entry name" value="Multidrug efflux transporter AcrB pore domain, PN1, PN2, PC1 and PC2 subdomains"/>
    <property type="match status" value="2"/>
</dbReference>
<feature type="transmembrane region" description="Helical" evidence="1">
    <location>
        <begin position="992"/>
        <end position="1015"/>
    </location>
</feature>
<dbReference type="InterPro" id="IPR027463">
    <property type="entry name" value="AcrB_DN_DC_subdom"/>
</dbReference>
<feature type="transmembrane region" description="Helical" evidence="1">
    <location>
        <begin position="344"/>
        <end position="363"/>
    </location>
</feature>
<proteinExistence type="predicted"/>
<feature type="transmembrane region" description="Helical" evidence="1">
    <location>
        <begin position="909"/>
        <end position="930"/>
    </location>
</feature>
<evidence type="ECO:0000256" key="1">
    <source>
        <dbReference type="SAM" id="Phobius"/>
    </source>
</evidence>
<protein>
    <submittedName>
        <fullName evidence="3">RND multidrug efflux transporter Acriflavin resistance protein</fullName>
    </submittedName>
</protein>
<dbReference type="Gene3D" id="3.30.70.1320">
    <property type="entry name" value="Multidrug efflux transporter AcrB pore domain like"/>
    <property type="match status" value="1"/>
</dbReference>
<accession>A0A3B0V8C3</accession>
<dbReference type="Gene3D" id="3.30.70.1430">
    <property type="entry name" value="Multidrug efflux transporter AcrB pore domain"/>
    <property type="match status" value="2"/>
</dbReference>
<dbReference type="AlphaFoldDB" id="A0A3B0V8C3"/>
<gene>
    <name evidence="3" type="ORF">MNBD_GAMMA01-237</name>
</gene>
<evidence type="ECO:0000313" key="3">
    <source>
        <dbReference type="EMBL" id="VAW33129.1"/>
    </source>
</evidence>
<feature type="transmembrane region" description="Helical" evidence="1">
    <location>
        <begin position="396"/>
        <end position="421"/>
    </location>
</feature>
<dbReference type="Gene3D" id="1.20.1640.10">
    <property type="entry name" value="Multidrug efflux transporter AcrB transmembrane domain"/>
    <property type="match status" value="2"/>
</dbReference>
<feature type="transmembrane region" description="Helical" evidence="1">
    <location>
        <begin position="535"/>
        <end position="555"/>
    </location>
</feature>
<feature type="transmembrane region" description="Helical" evidence="1">
    <location>
        <begin position="21"/>
        <end position="42"/>
    </location>
</feature>
<dbReference type="EMBL" id="UOEW01000022">
    <property type="protein sequence ID" value="VAW33129.1"/>
    <property type="molecule type" value="Genomic_DNA"/>
</dbReference>
<dbReference type="PANTHER" id="PTHR32063">
    <property type="match status" value="1"/>
</dbReference>
<dbReference type="Gene3D" id="3.30.70.1440">
    <property type="entry name" value="Multidrug efflux transporter AcrB pore domain"/>
    <property type="match status" value="1"/>
</dbReference>
<feature type="domain" description="SSD" evidence="2">
    <location>
        <begin position="374"/>
        <end position="496"/>
    </location>
</feature>
<feature type="transmembrane region" description="Helical" evidence="1">
    <location>
        <begin position="474"/>
        <end position="498"/>
    </location>
</feature>
<sequence length="1037" mass="115540">MKKLTDTGGFSAIAEFSLKRPITITMIFLSLVVIGLISARLLPLEQWPQVKFPFINVNVAYPSATPKEVEQNITRPLEEALATIGDIENINSRSGTNGANIGIMFKSGVDIDEKTMLVKEQIDLTRPLLPDDVRRIVVNKAQSGDDAIMELRITGDIDLEHSYDVINRYLVRPIQRVAGVARVELQGLEPRELRIMIDNDALKMYNISFDELTQKINDSNFAIASGDFKTGYTRDSKQLSVVPKTQLLDLDKFKNLVLNSSGVRLADVAKIDVVNGERNYARHLDRKYSVGLEVYNDSTSNLVDVAARVLEKIEEISKTPQMQGIQLVFLNNQAQSVKDSLNEVIMAGVLGALLSLIVLFIFIRDVQTTLLVSLSIPISITITLGILYFLGLSLNVLSLMGLMLAIGMLVDNSVVISESIFTRKSSGKYNIATAIKKGVSDVMVPVIAGTLTSICVFLPIVVGAQDMVSLFLTHVAASIIAALVISLFLSITVVPLIISRLNRNIIQKPNNKKTWVDSLKVKYVKALSFTLAHRWVTFFSIVVIVTLGIVVNIMFVKDEEGFQDSVSRDFWMPYHVDGSFTLDRLKKDVDKIENYLYANQDKFNIRTVYSYYEEDGFVGTKIYLVDEDKASKSIVAIKKEIMENMPKITIGKPNFRWSRGRGNDSMSVYLQGDSQEVMKQMLPSILLELNKVDGIAGATVEKKNNREELQIVINRERAIRLGVDPDNIAQSVSIAMRGMNLRDIVTESGEMPVILRFYKTGEFKLEQLSELPIKTNNGNQVTLATVADIVNTSSPQTIRRHNRMGAIQIEIDLDDEVNKKDMKATIETIMDRINYPSGYQWTFDGNTRNRGMQSSSMTTNIFIAIALIFIVMAALFESMLFPFCVISSIAFSYIGVFFFFAITGTQFTIMAAIGMLILIGVVVNNGIVLIDHINQLRIKGMVRRDAVLQAGKDRLRPILMTVSTTVVGLIPLAMSVSTIGGQGPAYFPMARAIIGGLTFSTIVSLLVLPSLYCWLDDLRIWTKDRLFHQNPAQVKPH</sequence>
<feature type="transmembrane region" description="Helical" evidence="1">
    <location>
        <begin position="857"/>
        <end position="876"/>
    </location>
</feature>
<dbReference type="PROSITE" id="PS50156">
    <property type="entry name" value="SSD"/>
    <property type="match status" value="1"/>
</dbReference>
<feature type="transmembrane region" description="Helical" evidence="1">
    <location>
        <begin position="442"/>
        <end position="462"/>
    </location>
</feature>
<keyword evidence="1" id="KW-0812">Transmembrane</keyword>
<dbReference type="PANTHER" id="PTHR32063:SF73">
    <property type="entry name" value="RND SUPERFAMILY EFFLUX PUMP PERMEASE COMPONENT 1"/>
    <property type="match status" value="1"/>
</dbReference>
<keyword evidence="1" id="KW-1133">Transmembrane helix</keyword>
<dbReference type="InterPro" id="IPR001036">
    <property type="entry name" value="Acrflvin-R"/>
</dbReference>
<organism evidence="3">
    <name type="scientific">hydrothermal vent metagenome</name>
    <dbReference type="NCBI Taxonomy" id="652676"/>
    <lineage>
        <taxon>unclassified sequences</taxon>
        <taxon>metagenomes</taxon>
        <taxon>ecological metagenomes</taxon>
    </lineage>
</organism>
<keyword evidence="1" id="KW-0472">Membrane</keyword>
<feature type="transmembrane region" description="Helical" evidence="1">
    <location>
        <begin position="370"/>
        <end position="390"/>
    </location>
</feature>
<dbReference type="GO" id="GO:0005886">
    <property type="term" value="C:plasma membrane"/>
    <property type="evidence" value="ECO:0007669"/>
    <property type="project" value="TreeGrafter"/>
</dbReference>
<dbReference type="SUPFAM" id="SSF82714">
    <property type="entry name" value="Multidrug efflux transporter AcrB TolC docking domain, DN and DC subdomains"/>
    <property type="match status" value="2"/>
</dbReference>
<feature type="transmembrane region" description="Helical" evidence="1">
    <location>
        <begin position="958"/>
        <end position="980"/>
    </location>
</feature>
<dbReference type="Pfam" id="PF00873">
    <property type="entry name" value="ACR_tran"/>
    <property type="match status" value="1"/>
</dbReference>
<reference evidence="3" key="1">
    <citation type="submission" date="2018-06" db="EMBL/GenBank/DDBJ databases">
        <authorList>
            <person name="Zhirakovskaya E."/>
        </authorList>
    </citation>
    <scope>NUCLEOTIDE SEQUENCE</scope>
</reference>
<dbReference type="GO" id="GO:0042910">
    <property type="term" value="F:xenobiotic transmembrane transporter activity"/>
    <property type="evidence" value="ECO:0007669"/>
    <property type="project" value="TreeGrafter"/>
</dbReference>